<gene>
    <name evidence="1" type="ORF">PUN28_016893</name>
</gene>
<evidence type="ECO:0000313" key="2">
    <source>
        <dbReference type="Proteomes" id="UP001430953"/>
    </source>
</evidence>
<protein>
    <submittedName>
        <fullName evidence="1">Uncharacterized protein</fullName>
    </submittedName>
</protein>
<evidence type="ECO:0000313" key="1">
    <source>
        <dbReference type="EMBL" id="KAL0105529.1"/>
    </source>
</evidence>
<dbReference type="AlphaFoldDB" id="A0AAW2ESX4"/>
<comment type="caution">
    <text evidence="1">The sequence shown here is derived from an EMBL/GenBank/DDBJ whole genome shotgun (WGS) entry which is preliminary data.</text>
</comment>
<reference evidence="1 2" key="1">
    <citation type="submission" date="2023-03" db="EMBL/GenBank/DDBJ databases">
        <title>High recombination rates correlate with genetic variation in Cardiocondyla obscurior ants.</title>
        <authorList>
            <person name="Errbii M."/>
        </authorList>
    </citation>
    <scope>NUCLEOTIDE SEQUENCE [LARGE SCALE GENOMIC DNA]</scope>
    <source>
        <strain evidence="1">Alpha-2009</strain>
        <tissue evidence="1">Whole body</tissue>
    </source>
</reference>
<dbReference type="Proteomes" id="UP001430953">
    <property type="component" value="Unassembled WGS sequence"/>
</dbReference>
<name>A0AAW2ESX4_9HYME</name>
<proteinExistence type="predicted"/>
<keyword evidence="2" id="KW-1185">Reference proteome</keyword>
<sequence>MALLNAIAEVFDYLDGKIKLSSNKYDLSAKNDADLKSKIINKEDKSNSEIHNFIESEIDLATDELKEISDIDLGKVNLRKHTQLTNNFNNKDSAFTNDDDVEGISISDLDIHSADILSSTANNEYNIWNTCENWRGKAELKNIVDLNKSPINKSSVKKRAKPSYLDKCPEWEFIKNAKVAKQPTFKNGLFCNPIILEKFRINVRNTCAFDSIFQIIMSAIASNQIYRKSINKSVALASSRKRIIDLSIGLKG</sequence>
<organism evidence="1 2">
    <name type="scientific">Cardiocondyla obscurior</name>
    <dbReference type="NCBI Taxonomy" id="286306"/>
    <lineage>
        <taxon>Eukaryota</taxon>
        <taxon>Metazoa</taxon>
        <taxon>Ecdysozoa</taxon>
        <taxon>Arthropoda</taxon>
        <taxon>Hexapoda</taxon>
        <taxon>Insecta</taxon>
        <taxon>Pterygota</taxon>
        <taxon>Neoptera</taxon>
        <taxon>Endopterygota</taxon>
        <taxon>Hymenoptera</taxon>
        <taxon>Apocrita</taxon>
        <taxon>Aculeata</taxon>
        <taxon>Formicoidea</taxon>
        <taxon>Formicidae</taxon>
        <taxon>Myrmicinae</taxon>
        <taxon>Cardiocondyla</taxon>
    </lineage>
</organism>
<dbReference type="EMBL" id="JADYXP020000019">
    <property type="protein sequence ID" value="KAL0105529.1"/>
    <property type="molecule type" value="Genomic_DNA"/>
</dbReference>
<accession>A0AAW2ESX4</accession>